<evidence type="ECO:0000313" key="1">
    <source>
        <dbReference type="EMBL" id="MFC4013784.1"/>
    </source>
</evidence>
<organism evidence="1 2">
    <name type="scientific">Nonomuraea purpurea</name>
    <dbReference type="NCBI Taxonomy" id="1849276"/>
    <lineage>
        <taxon>Bacteria</taxon>
        <taxon>Bacillati</taxon>
        <taxon>Actinomycetota</taxon>
        <taxon>Actinomycetes</taxon>
        <taxon>Streptosporangiales</taxon>
        <taxon>Streptosporangiaceae</taxon>
        <taxon>Nonomuraea</taxon>
    </lineage>
</organism>
<proteinExistence type="predicted"/>
<accession>A0ABV8GNM0</accession>
<reference evidence="2" key="1">
    <citation type="journal article" date="2019" name="Int. J. Syst. Evol. Microbiol.">
        <title>The Global Catalogue of Microorganisms (GCM) 10K type strain sequencing project: providing services to taxonomists for standard genome sequencing and annotation.</title>
        <authorList>
            <consortium name="The Broad Institute Genomics Platform"/>
            <consortium name="The Broad Institute Genome Sequencing Center for Infectious Disease"/>
            <person name="Wu L."/>
            <person name="Ma J."/>
        </authorList>
    </citation>
    <scope>NUCLEOTIDE SEQUENCE [LARGE SCALE GENOMIC DNA]</scope>
    <source>
        <strain evidence="2">TBRC 1276</strain>
    </source>
</reference>
<sequence>MMTTVPRHHVPTAEPEEYVEMLAEEAAEAIEYLDLAEAFGTTLAAAQGRSIVDPSAADEETWRSYVTAAEVGAALFAAAPADAGAVISRVIAETEREIATTGPQPHADAATWRTAFWLAIVCRDRDKATLLADIPIALLRKSEAICDAYIYDWADTLRTYWHGDPDRTLGDKLVAAVEGCAPSAVQIIDAEQALKLVHPPMNLFYHLVRQDQDGFNAALAEALESHRSFYSGERAIQIQGLVPIELLAIACLGHEAGLSVEVESDYLPAHLVRGKPFG</sequence>
<dbReference type="Pfam" id="PF15575">
    <property type="entry name" value="Imm49"/>
    <property type="match status" value="1"/>
</dbReference>
<protein>
    <submittedName>
        <fullName evidence="1">Immunity 49 family protein</fullName>
    </submittedName>
</protein>
<evidence type="ECO:0000313" key="2">
    <source>
        <dbReference type="Proteomes" id="UP001595851"/>
    </source>
</evidence>
<comment type="caution">
    <text evidence="1">The sequence shown here is derived from an EMBL/GenBank/DDBJ whole genome shotgun (WGS) entry which is preliminary data.</text>
</comment>
<dbReference type="InterPro" id="IPR029074">
    <property type="entry name" value="Imm49"/>
</dbReference>
<dbReference type="Proteomes" id="UP001595851">
    <property type="component" value="Unassembled WGS sequence"/>
</dbReference>
<name>A0ABV8GNM0_9ACTN</name>
<keyword evidence="2" id="KW-1185">Reference proteome</keyword>
<dbReference type="RefSeq" id="WP_379533639.1">
    <property type="nucleotide sequence ID" value="NZ_JBHSBI010000030.1"/>
</dbReference>
<dbReference type="EMBL" id="JBHSBI010000030">
    <property type="protein sequence ID" value="MFC4013784.1"/>
    <property type="molecule type" value="Genomic_DNA"/>
</dbReference>
<gene>
    <name evidence="1" type="ORF">ACFOY2_41620</name>
</gene>